<protein>
    <recommendedName>
        <fullName evidence="4">PH domain-containing protein</fullName>
    </recommendedName>
</protein>
<accession>A0A6I3L3T4</accession>
<keyword evidence="3" id="KW-1185">Reference proteome</keyword>
<reference evidence="2 3" key="1">
    <citation type="submission" date="2019-11" db="EMBL/GenBank/DDBJ databases">
        <title>Nocardia sp. nov. CT2-14 isolated from soil.</title>
        <authorList>
            <person name="Kanchanasin P."/>
            <person name="Tanasupawat S."/>
            <person name="Yuki M."/>
            <person name="Kudo T."/>
        </authorList>
    </citation>
    <scope>NUCLEOTIDE SEQUENCE [LARGE SCALE GENOMIC DNA]</scope>
    <source>
        <strain evidence="2 3">CT2-14</strain>
    </source>
</reference>
<keyword evidence="1" id="KW-0472">Membrane</keyword>
<organism evidence="2 3">
    <name type="scientific">Nocardia aurantiaca</name>
    <dbReference type="NCBI Taxonomy" id="2675850"/>
    <lineage>
        <taxon>Bacteria</taxon>
        <taxon>Bacillati</taxon>
        <taxon>Actinomycetota</taxon>
        <taxon>Actinomycetes</taxon>
        <taxon>Mycobacteriales</taxon>
        <taxon>Nocardiaceae</taxon>
        <taxon>Nocardia</taxon>
    </lineage>
</organism>
<keyword evidence="1" id="KW-1133">Transmembrane helix</keyword>
<comment type="caution">
    <text evidence="2">The sequence shown here is derived from an EMBL/GenBank/DDBJ whole genome shotgun (WGS) entry which is preliminary data.</text>
</comment>
<gene>
    <name evidence="2" type="ORF">GLP40_22820</name>
</gene>
<evidence type="ECO:0000313" key="2">
    <source>
        <dbReference type="EMBL" id="MTE15590.1"/>
    </source>
</evidence>
<name>A0A6I3L3T4_9NOCA</name>
<dbReference type="RefSeq" id="WP_154789999.1">
    <property type="nucleotide sequence ID" value="NZ_WMBB01000010.1"/>
</dbReference>
<sequence length="176" mass="19184">MTVVRAGVVPGQRMAGYVAAGVLMVAVVCAGTVGVFGLHRVFTGLFFGAAVAVGLMLALFGRDGMELTEESIVRRTPWGSSTVAWDRVVAGRFALDEKGRWTLALDLNGGDEPHQELVLLSIPPVVAPIGNAYDMRKREQIGEIRTMLRQRRIPVTILPEIAVALQRHWKVDPPTR</sequence>
<feature type="transmembrane region" description="Helical" evidence="1">
    <location>
        <begin position="42"/>
        <end position="61"/>
    </location>
</feature>
<dbReference type="Proteomes" id="UP000432464">
    <property type="component" value="Unassembled WGS sequence"/>
</dbReference>
<keyword evidence="1" id="KW-0812">Transmembrane</keyword>
<dbReference type="AlphaFoldDB" id="A0A6I3L3T4"/>
<evidence type="ECO:0000313" key="3">
    <source>
        <dbReference type="Proteomes" id="UP000432464"/>
    </source>
</evidence>
<proteinExistence type="predicted"/>
<evidence type="ECO:0000256" key="1">
    <source>
        <dbReference type="SAM" id="Phobius"/>
    </source>
</evidence>
<dbReference type="EMBL" id="WMBB01000010">
    <property type="protein sequence ID" value="MTE15590.1"/>
    <property type="molecule type" value="Genomic_DNA"/>
</dbReference>
<feature type="transmembrane region" description="Helical" evidence="1">
    <location>
        <begin position="15"/>
        <end position="36"/>
    </location>
</feature>
<evidence type="ECO:0008006" key="4">
    <source>
        <dbReference type="Google" id="ProtNLM"/>
    </source>
</evidence>